<keyword evidence="3" id="KW-1185">Reference proteome</keyword>
<dbReference type="Proteomes" id="UP000250275">
    <property type="component" value="Unassembled WGS sequence"/>
</dbReference>
<proteinExistence type="predicted"/>
<accession>A0A310SIA4</accession>
<reference evidence="2 3" key="1">
    <citation type="submission" date="2015-07" db="EMBL/GenBank/DDBJ databases">
        <title>The genome of Eufriesea mexicana.</title>
        <authorList>
            <person name="Pan H."/>
            <person name="Kapheim K."/>
        </authorList>
    </citation>
    <scope>NUCLEOTIDE SEQUENCE [LARGE SCALE GENOMIC DNA]</scope>
    <source>
        <strain evidence="2">0111107269</strain>
        <tissue evidence="2">Whole body</tissue>
    </source>
</reference>
<gene>
    <name evidence="2" type="ORF">WN48_04650</name>
</gene>
<name>A0A310SIA4_9HYME</name>
<evidence type="ECO:0000313" key="2">
    <source>
        <dbReference type="EMBL" id="OAD55546.1"/>
    </source>
</evidence>
<feature type="region of interest" description="Disordered" evidence="1">
    <location>
        <begin position="44"/>
        <end position="67"/>
    </location>
</feature>
<evidence type="ECO:0000256" key="1">
    <source>
        <dbReference type="SAM" id="MobiDB-lite"/>
    </source>
</evidence>
<protein>
    <submittedName>
        <fullName evidence="2">Uncharacterized protein</fullName>
    </submittedName>
</protein>
<sequence>MDHEGAQRELVVDERSSSRLVPRRSSTGFCNAQSFTLQVLRTAAAPSSSKAGSPRKLSQGRVQRSGSRFKAEISWLAMDLEARNGTGGNDDEEYTKIYFIVGDRRETATYKADQVTDMDLKGKSI</sequence>
<evidence type="ECO:0000313" key="3">
    <source>
        <dbReference type="Proteomes" id="UP000250275"/>
    </source>
</evidence>
<feature type="compositionally biased region" description="Low complexity" evidence="1">
    <location>
        <begin position="44"/>
        <end position="54"/>
    </location>
</feature>
<dbReference type="AlphaFoldDB" id="A0A310SIA4"/>
<organism evidence="2 3">
    <name type="scientific">Eufriesea mexicana</name>
    <dbReference type="NCBI Taxonomy" id="516756"/>
    <lineage>
        <taxon>Eukaryota</taxon>
        <taxon>Metazoa</taxon>
        <taxon>Ecdysozoa</taxon>
        <taxon>Arthropoda</taxon>
        <taxon>Hexapoda</taxon>
        <taxon>Insecta</taxon>
        <taxon>Pterygota</taxon>
        <taxon>Neoptera</taxon>
        <taxon>Endopterygota</taxon>
        <taxon>Hymenoptera</taxon>
        <taxon>Apocrita</taxon>
        <taxon>Aculeata</taxon>
        <taxon>Apoidea</taxon>
        <taxon>Anthophila</taxon>
        <taxon>Apidae</taxon>
        <taxon>Eufriesea</taxon>
    </lineage>
</organism>
<dbReference type="EMBL" id="KQ762687">
    <property type="protein sequence ID" value="OAD55546.1"/>
    <property type="molecule type" value="Genomic_DNA"/>
</dbReference>
<feature type="region of interest" description="Disordered" evidence="1">
    <location>
        <begin position="1"/>
        <end position="25"/>
    </location>
</feature>
<feature type="compositionally biased region" description="Basic and acidic residues" evidence="1">
    <location>
        <begin position="1"/>
        <end position="17"/>
    </location>
</feature>